<protein>
    <submittedName>
        <fullName evidence="1">Uncharacterized protein</fullName>
    </submittedName>
</protein>
<evidence type="ECO:0000313" key="1">
    <source>
        <dbReference type="EMBL" id="KAK9526262.1"/>
    </source>
</evidence>
<dbReference type="AlphaFoldDB" id="A0AAW1EVJ4"/>
<reference evidence="1 2" key="1">
    <citation type="journal article" date="2024" name="Genome Biol. Evol.">
        <title>Chromosome-level genome assembly of the viviparous eelpout Zoarces viviparus.</title>
        <authorList>
            <person name="Fuhrmann N."/>
            <person name="Brasseur M.V."/>
            <person name="Bakowski C.E."/>
            <person name="Podsiadlowski L."/>
            <person name="Prost S."/>
            <person name="Krehenwinkel H."/>
            <person name="Mayer C."/>
        </authorList>
    </citation>
    <scope>NUCLEOTIDE SEQUENCE [LARGE SCALE GENOMIC DNA]</scope>
    <source>
        <strain evidence="1">NO-MEL_2022_Ind0_liver</strain>
    </source>
</reference>
<proteinExistence type="predicted"/>
<name>A0AAW1EVJ4_ZOAVI</name>
<gene>
    <name evidence="1" type="ORF">VZT92_014971</name>
</gene>
<dbReference type="EMBL" id="JBCEZU010000123">
    <property type="protein sequence ID" value="KAK9526262.1"/>
    <property type="molecule type" value="Genomic_DNA"/>
</dbReference>
<sequence length="108" mass="12066">MNASKSGKLVPTTVYVSYRTDKEDHIKYYGVSMSARGSDPKEIMIAASCFSSWDSSVADAVMTYYPDNIKKADFDGTIELPQDVTCEAFNLLNEEPKDPCRHVRTCLV</sequence>
<comment type="caution">
    <text evidence="1">The sequence shown here is derived from an EMBL/GenBank/DDBJ whole genome shotgun (WGS) entry which is preliminary data.</text>
</comment>
<evidence type="ECO:0000313" key="2">
    <source>
        <dbReference type="Proteomes" id="UP001488805"/>
    </source>
</evidence>
<organism evidence="1 2">
    <name type="scientific">Zoarces viviparus</name>
    <name type="common">Viviparous eelpout</name>
    <name type="synonym">Blennius viviparus</name>
    <dbReference type="NCBI Taxonomy" id="48416"/>
    <lineage>
        <taxon>Eukaryota</taxon>
        <taxon>Metazoa</taxon>
        <taxon>Chordata</taxon>
        <taxon>Craniata</taxon>
        <taxon>Vertebrata</taxon>
        <taxon>Euteleostomi</taxon>
        <taxon>Actinopterygii</taxon>
        <taxon>Neopterygii</taxon>
        <taxon>Teleostei</taxon>
        <taxon>Neoteleostei</taxon>
        <taxon>Acanthomorphata</taxon>
        <taxon>Eupercaria</taxon>
        <taxon>Perciformes</taxon>
        <taxon>Cottioidei</taxon>
        <taxon>Zoarcales</taxon>
        <taxon>Zoarcidae</taxon>
        <taxon>Zoarcinae</taxon>
        <taxon>Zoarces</taxon>
    </lineage>
</organism>
<dbReference type="Proteomes" id="UP001488805">
    <property type="component" value="Unassembled WGS sequence"/>
</dbReference>
<keyword evidence="2" id="KW-1185">Reference proteome</keyword>
<accession>A0AAW1EVJ4</accession>